<keyword evidence="10" id="KW-0436">Ligase</keyword>
<organism evidence="10 11">
    <name type="scientific">Antarctobacter heliothermus</name>
    <dbReference type="NCBI Taxonomy" id="74033"/>
    <lineage>
        <taxon>Bacteria</taxon>
        <taxon>Pseudomonadati</taxon>
        <taxon>Pseudomonadota</taxon>
        <taxon>Alphaproteobacteria</taxon>
        <taxon>Rhodobacterales</taxon>
        <taxon>Roseobacteraceae</taxon>
        <taxon>Antarctobacter</taxon>
    </lineage>
</organism>
<dbReference type="GO" id="GO:0005524">
    <property type="term" value="F:ATP binding"/>
    <property type="evidence" value="ECO:0007669"/>
    <property type="project" value="UniProtKB-KW"/>
</dbReference>
<name>A0A222EBK8_9RHOB</name>
<dbReference type="PIRSF" id="PIRSF001589">
    <property type="entry name" value="Asn_synthetase_glu-h"/>
    <property type="match status" value="1"/>
</dbReference>
<dbReference type="PROSITE" id="PS51278">
    <property type="entry name" value="GATASE_TYPE_2"/>
    <property type="match status" value="1"/>
</dbReference>
<dbReference type="Proteomes" id="UP000203589">
    <property type="component" value="Plasmid pSMS3-2"/>
</dbReference>
<accession>A0A222EBK8</accession>
<evidence type="ECO:0000256" key="7">
    <source>
        <dbReference type="ARBA" id="ARBA00048741"/>
    </source>
</evidence>
<dbReference type="InterPro" id="IPR001962">
    <property type="entry name" value="Asn_synthase"/>
</dbReference>
<comment type="similarity">
    <text evidence="2">Belongs to the asparagine synthetase family.</text>
</comment>
<keyword evidence="6" id="KW-0315">Glutamine amidotransferase</keyword>
<dbReference type="InterPro" id="IPR006426">
    <property type="entry name" value="Asn_synth_AEB"/>
</dbReference>
<evidence type="ECO:0000259" key="9">
    <source>
        <dbReference type="PROSITE" id="PS51278"/>
    </source>
</evidence>
<keyword evidence="5 8" id="KW-0067">ATP-binding</keyword>
<dbReference type="InterPro" id="IPR017932">
    <property type="entry name" value="GATase_2_dom"/>
</dbReference>
<dbReference type="SUPFAM" id="SSF52402">
    <property type="entry name" value="Adenine nucleotide alpha hydrolases-like"/>
    <property type="match status" value="1"/>
</dbReference>
<dbReference type="KEGG" id="aht:ANTHELSMS3_04681"/>
<dbReference type="OrthoDB" id="9763290at2"/>
<dbReference type="Pfam" id="PF00733">
    <property type="entry name" value="Asn_synthase"/>
    <property type="match status" value="1"/>
</dbReference>
<proteinExistence type="inferred from homology"/>
<evidence type="ECO:0000256" key="4">
    <source>
        <dbReference type="ARBA" id="ARBA00022741"/>
    </source>
</evidence>
<comment type="catalytic activity">
    <reaction evidence="7">
        <text>L-aspartate + L-glutamine + ATP + H2O = L-asparagine + L-glutamate + AMP + diphosphate + H(+)</text>
        <dbReference type="Rhea" id="RHEA:12228"/>
        <dbReference type="ChEBI" id="CHEBI:15377"/>
        <dbReference type="ChEBI" id="CHEBI:15378"/>
        <dbReference type="ChEBI" id="CHEBI:29985"/>
        <dbReference type="ChEBI" id="CHEBI:29991"/>
        <dbReference type="ChEBI" id="CHEBI:30616"/>
        <dbReference type="ChEBI" id="CHEBI:33019"/>
        <dbReference type="ChEBI" id="CHEBI:58048"/>
        <dbReference type="ChEBI" id="CHEBI:58359"/>
        <dbReference type="ChEBI" id="CHEBI:456215"/>
        <dbReference type="EC" id="6.3.5.4"/>
    </reaction>
</comment>
<comment type="pathway">
    <text evidence="1">Amino-acid biosynthesis; L-asparagine biosynthesis; L-asparagine from L-aspartate (L-Gln route): step 1/1.</text>
</comment>
<dbReference type="AlphaFoldDB" id="A0A222EBK8"/>
<evidence type="ECO:0000256" key="5">
    <source>
        <dbReference type="ARBA" id="ARBA00022840"/>
    </source>
</evidence>
<keyword evidence="11" id="KW-1185">Reference proteome</keyword>
<keyword evidence="10" id="KW-0614">Plasmid</keyword>
<evidence type="ECO:0000313" key="11">
    <source>
        <dbReference type="Proteomes" id="UP000203589"/>
    </source>
</evidence>
<dbReference type="SUPFAM" id="SSF56235">
    <property type="entry name" value="N-terminal nucleophile aminohydrolases (Ntn hydrolases)"/>
    <property type="match status" value="1"/>
</dbReference>
<evidence type="ECO:0000313" key="10">
    <source>
        <dbReference type="EMBL" id="ASP23579.1"/>
    </source>
</evidence>
<dbReference type="InterPro" id="IPR051786">
    <property type="entry name" value="ASN_synthetase/amidase"/>
</dbReference>
<dbReference type="InterPro" id="IPR014729">
    <property type="entry name" value="Rossmann-like_a/b/a_fold"/>
</dbReference>
<evidence type="ECO:0000256" key="2">
    <source>
        <dbReference type="ARBA" id="ARBA00005752"/>
    </source>
</evidence>
<dbReference type="GO" id="GO:0006529">
    <property type="term" value="P:asparagine biosynthetic process"/>
    <property type="evidence" value="ECO:0007669"/>
    <property type="project" value="InterPro"/>
</dbReference>
<sequence length="630" mass="70049">MSGICGLWDLRGAALPPDPLAPVMARLRRRGPDGAEVWQDGAVALGHASLVTTPEAALEQLPLRHGDTGCVITADARLDNREVLLTALGLDRAGGVIGDGALILQAYLRWGEDCVDHLLGDFAFAIRDPRRNAVFCARDHMGMRQLIYTYQPGRLFAFATDARALVTLETVPKRLNEARVLDFLDFQLEPVDDEVTFFEEVLRLPPAHCLMVDADDLRLRRTWRLEPEQPLRLSSDAEYAEAFTEVFTQAVRARLRSPETPGAMLSGGMDSGSVAAVAAGLLAEDGRGPLPTFSGTGPDVSRLETRLVAAAMGLPDIAPTAVRHDDLGALLPALRAWIDDLDDPFDGHMTMIAAVYITAARAGVKVMLDGVGGDTAFSQGNVLRHALAERRIRDIPRIARDTSLETGRRRDFWLTFAQAGWGLLVPPAIRRQRTPLTALRDRRREHRHIEQSLAAPELIAKHDLAGRRARLVAHLKAHDLDQVAHRAAGMTSPNMIVGRERYDRTAAAQGIEPRDPFCDIRLLSFILSLPETQLFREGFRKYLLRRAMAGRLPDAIRWNRFRDHHGYDFNKALFAASPDLGHAVLSCHEFTQRMVRSDVAPLLCDRDNAWNLGLWSRIVFLDVWVKMNRH</sequence>
<evidence type="ECO:0000256" key="3">
    <source>
        <dbReference type="ARBA" id="ARBA00012737"/>
    </source>
</evidence>
<dbReference type="PANTHER" id="PTHR43284">
    <property type="entry name" value="ASPARAGINE SYNTHETASE (GLUTAMINE-HYDROLYZING)"/>
    <property type="match status" value="1"/>
</dbReference>
<evidence type="ECO:0000256" key="1">
    <source>
        <dbReference type="ARBA" id="ARBA00005187"/>
    </source>
</evidence>
<geneLocation type="plasmid" evidence="11">
    <name>psms3-2</name>
</geneLocation>
<dbReference type="CDD" id="cd00712">
    <property type="entry name" value="AsnB"/>
    <property type="match status" value="1"/>
</dbReference>
<dbReference type="Gene3D" id="3.40.50.620">
    <property type="entry name" value="HUPs"/>
    <property type="match status" value="2"/>
</dbReference>
<evidence type="ECO:0000256" key="8">
    <source>
        <dbReference type="PIRSR" id="PIRSR001589-2"/>
    </source>
</evidence>
<gene>
    <name evidence="10" type="primary">asnO</name>
    <name evidence="10" type="ORF">ANTHELSMS3_04681</name>
</gene>
<reference evidence="10 11" key="1">
    <citation type="submission" date="2017-07" db="EMBL/GenBank/DDBJ databases">
        <title>Genome Sequence of Antarctobacter heliothermus Strain SMS3 Isolated from a culture of the Diatom Skeletonema marinoi.</title>
        <authorList>
            <person name="Topel M."/>
            <person name="Pinder M.I.M."/>
            <person name="Johansson O.N."/>
            <person name="Kourtchenko O."/>
            <person name="Godhe A."/>
            <person name="Clarke A.K."/>
        </authorList>
    </citation>
    <scope>NUCLEOTIDE SEQUENCE [LARGE SCALE GENOMIC DNA]</scope>
    <source>
        <strain evidence="10 11">SMS3</strain>
        <plasmid evidence="11">Plasmid psms3-2</plasmid>
    </source>
</reference>
<dbReference type="InterPro" id="IPR029055">
    <property type="entry name" value="Ntn_hydrolases_N"/>
</dbReference>
<feature type="domain" description="Glutamine amidotransferase type-2" evidence="9">
    <location>
        <begin position="5"/>
        <end position="215"/>
    </location>
</feature>
<dbReference type="Gene3D" id="3.60.20.10">
    <property type="entry name" value="Glutamine Phosphoribosylpyrophosphate, subunit 1, domain 1"/>
    <property type="match status" value="1"/>
</dbReference>
<dbReference type="PANTHER" id="PTHR43284:SF1">
    <property type="entry name" value="ASPARAGINE SYNTHETASE"/>
    <property type="match status" value="1"/>
</dbReference>
<dbReference type="InterPro" id="IPR033738">
    <property type="entry name" value="AsnB_N"/>
</dbReference>
<feature type="binding site" evidence="8">
    <location>
        <position position="99"/>
    </location>
    <ligand>
        <name>L-glutamine</name>
        <dbReference type="ChEBI" id="CHEBI:58359"/>
    </ligand>
</feature>
<dbReference type="EMBL" id="CP022542">
    <property type="protein sequence ID" value="ASP23579.1"/>
    <property type="molecule type" value="Genomic_DNA"/>
</dbReference>
<protein>
    <recommendedName>
        <fullName evidence="3">asparagine synthase (glutamine-hydrolyzing)</fullName>
        <ecNumber evidence="3">6.3.5.4</ecNumber>
    </recommendedName>
</protein>
<dbReference type="GO" id="GO:0005829">
    <property type="term" value="C:cytosol"/>
    <property type="evidence" value="ECO:0007669"/>
    <property type="project" value="TreeGrafter"/>
</dbReference>
<evidence type="ECO:0000256" key="6">
    <source>
        <dbReference type="ARBA" id="ARBA00022962"/>
    </source>
</evidence>
<dbReference type="Pfam" id="PF13537">
    <property type="entry name" value="GATase_7"/>
    <property type="match status" value="1"/>
</dbReference>
<dbReference type="GO" id="GO:0004066">
    <property type="term" value="F:asparagine synthase (glutamine-hydrolyzing) activity"/>
    <property type="evidence" value="ECO:0007669"/>
    <property type="project" value="UniProtKB-EC"/>
</dbReference>
<keyword evidence="4 8" id="KW-0547">Nucleotide-binding</keyword>
<dbReference type="EC" id="6.3.5.4" evidence="3"/>